<evidence type="ECO:0000259" key="1">
    <source>
        <dbReference type="Pfam" id="PF23571"/>
    </source>
</evidence>
<dbReference type="Proteomes" id="UP000609531">
    <property type="component" value="Unassembled WGS sequence"/>
</dbReference>
<accession>A0A934IL18</accession>
<dbReference type="GO" id="GO:0016881">
    <property type="term" value="F:acid-amino acid ligase activity"/>
    <property type="evidence" value="ECO:0007669"/>
    <property type="project" value="TreeGrafter"/>
</dbReference>
<reference evidence="3" key="1">
    <citation type="submission" date="2020-12" db="EMBL/GenBank/DDBJ databases">
        <title>Bacterial taxonomy.</title>
        <authorList>
            <person name="Pan X."/>
        </authorList>
    </citation>
    <scope>NUCLEOTIDE SEQUENCE</scope>
    <source>
        <strain evidence="3">B2012</strain>
    </source>
</reference>
<organism evidence="3 4">
    <name type="scientific">Acuticoccus mangrovi</name>
    <dbReference type="NCBI Taxonomy" id="2796142"/>
    <lineage>
        <taxon>Bacteria</taxon>
        <taxon>Pseudomonadati</taxon>
        <taxon>Pseudomonadota</taxon>
        <taxon>Alphaproteobacteria</taxon>
        <taxon>Hyphomicrobiales</taxon>
        <taxon>Amorphaceae</taxon>
        <taxon>Acuticoccus</taxon>
    </lineage>
</organism>
<dbReference type="Pfam" id="PF03321">
    <property type="entry name" value="GH3"/>
    <property type="match status" value="1"/>
</dbReference>
<evidence type="ECO:0000313" key="3">
    <source>
        <dbReference type="EMBL" id="MBJ3778594.1"/>
    </source>
</evidence>
<dbReference type="Pfam" id="PF23571">
    <property type="entry name" value="GH3_M"/>
    <property type="match status" value="1"/>
</dbReference>
<dbReference type="InterPro" id="IPR055377">
    <property type="entry name" value="GH3_M"/>
</dbReference>
<feature type="domain" description="GH3 C-terminal" evidence="2">
    <location>
        <begin position="379"/>
        <end position="490"/>
    </location>
</feature>
<dbReference type="SUPFAM" id="SSF56801">
    <property type="entry name" value="Acetyl-CoA synthetase-like"/>
    <property type="match status" value="1"/>
</dbReference>
<sequence length="508" mass="56168">MIDATPLLRAHARLRRRHLARRTPAALQEAELLRLVRRAAGTRFGRDHDFDAIASVADFQARVPLRSFEDFRRDYFDAAFPVLTDLTWPGTIPYFAVSSGTASGRTKHIPVSKEMLRSNARAGTDMLGHHALLHPESKVLAGKSFMLGGSVAMTDLGHGIHSGDLSGIARLENPRWSTPFVFPSIEEALEADWEKKIDRLARLSLDEPIQCIAGTPSWLLLFFERLAALTGRGHDVTAFYPDLDLMVYGGMSFAPYREVFARWFPSRGVDWREVYSASEGFVASADRGVGDGLRLNLDIGLFFEFVPIAEWDDESPARYWIGDAPPGEYGLVLSTCAGLWAYRLGDVVELIEGHPPRVRVTGRTSYYLSAFGEHLSGREIETAVLAAARAVGRSVSEYAVTPLYPEAGRHAGRHLFVVELDAPVDPGAAARFAETLDATLAAGNEDYEVHRRGDYQLQPPRVVLAPPGDFTEWMRARGKLGGQNKVPRVVLADDVRRDLMQLADASDV</sequence>
<dbReference type="GO" id="GO:0005737">
    <property type="term" value="C:cytoplasm"/>
    <property type="evidence" value="ECO:0007669"/>
    <property type="project" value="TreeGrafter"/>
</dbReference>
<gene>
    <name evidence="3" type="ORF">JCR33_23030</name>
</gene>
<dbReference type="EMBL" id="JAEKJA010000032">
    <property type="protein sequence ID" value="MBJ3778594.1"/>
    <property type="molecule type" value="Genomic_DNA"/>
</dbReference>
<protein>
    <submittedName>
        <fullName evidence="3">GH3 auxin-responsive promoter family protein</fullName>
    </submittedName>
</protein>
<dbReference type="PANTHER" id="PTHR31901:SF9">
    <property type="entry name" value="GH3 DOMAIN-CONTAINING PROTEIN"/>
    <property type="match status" value="1"/>
</dbReference>
<evidence type="ECO:0000259" key="2">
    <source>
        <dbReference type="Pfam" id="PF23572"/>
    </source>
</evidence>
<dbReference type="InterPro" id="IPR055378">
    <property type="entry name" value="GH3_C"/>
</dbReference>
<comment type="caution">
    <text evidence="3">The sequence shown here is derived from an EMBL/GenBank/DDBJ whole genome shotgun (WGS) entry which is preliminary data.</text>
</comment>
<proteinExistence type="predicted"/>
<dbReference type="InterPro" id="IPR042099">
    <property type="entry name" value="ANL_N_sf"/>
</dbReference>
<dbReference type="Gene3D" id="3.40.50.12780">
    <property type="entry name" value="N-terminal domain of ligase-like"/>
    <property type="match status" value="1"/>
</dbReference>
<dbReference type="AlphaFoldDB" id="A0A934IL18"/>
<dbReference type="InterPro" id="IPR004993">
    <property type="entry name" value="GH3"/>
</dbReference>
<dbReference type="Pfam" id="PF23572">
    <property type="entry name" value="GH3_C"/>
    <property type="match status" value="1"/>
</dbReference>
<dbReference type="RefSeq" id="WP_198884500.1">
    <property type="nucleotide sequence ID" value="NZ_JAEKJA010000032.1"/>
</dbReference>
<keyword evidence="4" id="KW-1185">Reference proteome</keyword>
<name>A0A934IL18_9HYPH</name>
<evidence type="ECO:0000313" key="4">
    <source>
        <dbReference type="Proteomes" id="UP000609531"/>
    </source>
</evidence>
<feature type="domain" description="GH3 middle" evidence="1">
    <location>
        <begin position="299"/>
        <end position="363"/>
    </location>
</feature>
<dbReference type="PANTHER" id="PTHR31901">
    <property type="entry name" value="GH3 DOMAIN-CONTAINING PROTEIN"/>
    <property type="match status" value="1"/>
</dbReference>